<evidence type="ECO:0000256" key="1">
    <source>
        <dbReference type="ARBA" id="ARBA00023015"/>
    </source>
</evidence>
<dbReference type="InterPro" id="IPR018060">
    <property type="entry name" value="HTH_AraC"/>
</dbReference>
<protein>
    <submittedName>
        <fullName evidence="5">Putative HTH-type transcriptional regulator YtdP</fullName>
    </submittedName>
</protein>
<comment type="caution">
    <text evidence="5">The sequence shown here is derived from an EMBL/GenBank/DDBJ whole genome shotgun (WGS) entry which is preliminary data.</text>
</comment>
<organism evidence="5 6">
    <name type="scientific">Paenibacillus nuruki</name>
    <dbReference type="NCBI Taxonomy" id="1886670"/>
    <lineage>
        <taxon>Bacteria</taxon>
        <taxon>Bacillati</taxon>
        <taxon>Bacillota</taxon>
        <taxon>Bacilli</taxon>
        <taxon>Bacillales</taxon>
        <taxon>Paenibacillaceae</taxon>
        <taxon>Paenibacillus</taxon>
    </lineage>
</organism>
<dbReference type="GO" id="GO:0003700">
    <property type="term" value="F:DNA-binding transcription factor activity"/>
    <property type="evidence" value="ECO:0007669"/>
    <property type="project" value="InterPro"/>
</dbReference>
<dbReference type="Pfam" id="PF12833">
    <property type="entry name" value="HTH_18"/>
    <property type="match status" value="1"/>
</dbReference>
<evidence type="ECO:0000256" key="2">
    <source>
        <dbReference type="ARBA" id="ARBA00023125"/>
    </source>
</evidence>
<proteinExistence type="predicted"/>
<dbReference type="STRING" id="1886670.PTI45_00533"/>
<dbReference type="Proteomes" id="UP000094578">
    <property type="component" value="Unassembled WGS sequence"/>
</dbReference>
<reference evidence="5 6" key="1">
    <citation type="submission" date="2016-08" db="EMBL/GenBank/DDBJ databases">
        <title>Genome sequencing of Paenibacillus sp. TI45-13ar, isolated from Korean traditional nuruk.</title>
        <authorList>
            <person name="Kim S.-J."/>
        </authorList>
    </citation>
    <scope>NUCLEOTIDE SEQUENCE [LARGE SCALE GENOMIC DNA]</scope>
    <source>
        <strain evidence="5 6">TI45-13ar</strain>
    </source>
</reference>
<name>A0A1E3LAY0_9BACL</name>
<dbReference type="PANTHER" id="PTHR43280">
    <property type="entry name" value="ARAC-FAMILY TRANSCRIPTIONAL REGULATOR"/>
    <property type="match status" value="1"/>
</dbReference>
<keyword evidence="3" id="KW-0804">Transcription</keyword>
<dbReference type="Gene3D" id="1.10.10.60">
    <property type="entry name" value="Homeodomain-like"/>
    <property type="match status" value="2"/>
</dbReference>
<dbReference type="InterPro" id="IPR009057">
    <property type="entry name" value="Homeodomain-like_sf"/>
</dbReference>
<dbReference type="SUPFAM" id="SSF46689">
    <property type="entry name" value="Homeodomain-like"/>
    <property type="match status" value="2"/>
</dbReference>
<dbReference type="EMBL" id="MDER01000025">
    <property type="protein sequence ID" value="ODP30080.1"/>
    <property type="molecule type" value="Genomic_DNA"/>
</dbReference>
<dbReference type="Pfam" id="PF02311">
    <property type="entry name" value="AraC_binding"/>
    <property type="match status" value="1"/>
</dbReference>
<dbReference type="PROSITE" id="PS01124">
    <property type="entry name" value="HTH_ARAC_FAMILY_2"/>
    <property type="match status" value="1"/>
</dbReference>
<keyword evidence="6" id="KW-1185">Reference proteome</keyword>
<feature type="domain" description="HTH araC/xylS-type" evidence="4">
    <location>
        <begin position="195"/>
        <end position="293"/>
    </location>
</feature>
<dbReference type="InterPro" id="IPR003313">
    <property type="entry name" value="AraC-bd"/>
</dbReference>
<gene>
    <name evidence="5" type="ORF">PTI45_00533</name>
</gene>
<keyword evidence="2" id="KW-0238">DNA-binding</keyword>
<evidence type="ECO:0000313" key="5">
    <source>
        <dbReference type="EMBL" id="ODP30080.1"/>
    </source>
</evidence>
<keyword evidence="1" id="KW-0805">Transcription regulation</keyword>
<sequence length="317" mass="37419">MLVKPISKINIERPLAYFKCGQFVSDEGWKHKRMKLEKDYEVIIGLKEVIYLQVGDTQYEIKHGDVLLIKPDVEYFGYKASKAGASFFWLHFFPRDLTQTESGDEFISHLFSTLLTEQKNEINHYVCLPDFFSLPYLDKPIILMKQILDTSNTSYYSTYAVDYLVTELMIELTDKYLQPLIHNELLHKEYNQKFMQILEWIRVNIYHDLTVQKVADTFCFNADHLTRLFKKNLGMSTIRYINTLKLSLVKELLCTSNASIKEIAYQLHFRDEKYLMKLFKNYVGMTPTQFRDTYTNTYMNTVTVDPDIPIPKHLLTE</sequence>
<dbReference type="SMART" id="SM00342">
    <property type="entry name" value="HTH_ARAC"/>
    <property type="match status" value="1"/>
</dbReference>
<evidence type="ECO:0000256" key="3">
    <source>
        <dbReference type="ARBA" id="ARBA00023163"/>
    </source>
</evidence>
<accession>A0A1E3LAY0</accession>
<dbReference type="InterPro" id="IPR037923">
    <property type="entry name" value="HTH-like"/>
</dbReference>
<dbReference type="GO" id="GO:0043565">
    <property type="term" value="F:sequence-specific DNA binding"/>
    <property type="evidence" value="ECO:0007669"/>
    <property type="project" value="InterPro"/>
</dbReference>
<dbReference type="SUPFAM" id="SSF51215">
    <property type="entry name" value="Regulatory protein AraC"/>
    <property type="match status" value="1"/>
</dbReference>
<evidence type="ECO:0000313" key="6">
    <source>
        <dbReference type="Proteomes" id="UP000094578"/>
    </source>
</evidence>
<dbReference type="RefSeq" id="WP_069326002.1">
    <property type="nucleotide sequence ID" value="NZ_MDER01000025.1"/>
</dbReference>
<dbReference type="AlphaFoldDB" id="A0A1E3LAY0"/>
<evidence type="ECO:0000259" key="4">
    <source>
        <dbReference type="PROSITE" id="PS01124"/>
    </source>
</evidence>
<dbReference type="PANTHER" id="PTHR43280:SF28">
    <property type="entry name" value="HTH-TYPE TRANSCRIPTIONAL ACTIVATOR RHAS"/>
    <property type="match status" value="1"/>
</dbReference>